<dbReference type="AlphaFoldDB" id="A0A6V7HIJ0"/>
<organism evidence="1 2">
    <name type="scientific">Heterotrigona itama</name>
    <dbReference type="NCBI Taxonomy" id="395501"/>
    <lineage>
        <taxon>Eukaryota</taxon>
        <taxon>Metazoa</taxon>
        <taxon>Ecdysozoa</taxon>
        <taxon>Arthropoda</taxon>
        <taxon>Hexapoda</taxon>
        <taxon>Insecta</taxon>
        <taxon>Pterygota</taxon>
        <taxon>Neoptera</taxon>
        <taxon>Endopterygota</taxon>
        <taxon>Hymenoptera</taxon>
        <taxon>Apocrita</taxon>
        <taxon>Aculeata</taxon>
        <taxon>Apoidea</taxon>
        <taxon>Anthophila</taxon>
        <taxon>Apidae</taxon>
        <taxon>Heterotrigona</taxon>
    </lineage>
</organism>
<accession>A0A6V7HIJ0</accession>
<evidence type="ECO:0000313" key="1">
    <source>
        <dbReference type="EMBL" id="CAD1480339.1"/>
    </source>
</evidence>
<dbReference type="Proteomes" id="UP000752696">
    <property type="component" value="Unassembled WGS sequence"/>
</dbReference>
<protein>
    <submittedName>
        <fullName evidence="1">Uncharacterized protein</fullName>
    </submittedName>
</protein>
<name>A0A6V7HIJ0_9HYME</name>
<comment type="caution">
    <text evidence="1">The sequence shown here is derived from an EMBL/GenBank/DDBJ whole genome shotgun (WGS) entry which is preliminary data.</text>
</comment>
<proteinExistence type="predicted"/>
<evidence type="ECO:0000313" key="2">
    <source>
        <dbReference type="Proteomes" id="UP000752696"/>
    </source>
</evidence>
<reference evidence="1" key="1">
    <citation type="submission" date="2020-07" db="EMBL/GenBank/DDBJ databases">
        <authorList>
            <person name="Nazaruddin N."/>
        </authorList>
    </citation>
    <scope>NUCLEOTIDE SEQUENCE</scope>
</reference>
<keyword evidence="2" id="KW-1185">Reference proteome</keyword>
<feature type="non-terminal residue" evidence="1">
    <location>
        <position position="76"/>
    </location>
</feature>
<dbReference type="EMBL" id="CAJDYZ010011947">
    <property type="protein sequence ID" value="CAD1480339.1"/>
    <property type="molecule type" value="Genomic_DNA"/>
</dbReference>
<gene>
    <name evidence="1" type="ORF">MHI_LOCUS913380</name>
</gene>
<sequence>MADARIRMRVVSKEVIRLVGTNANDGSRPAKIQKQTKYEKRVRSFSREVDVEMTKRAKKVCRGGAGGEGASSGTQQ</sequence>